<sequence length="126" mass="14247">MPENDEIKNVFYDETDQKLYLGSFTNGLFMLSTPKFYTGHIGAGDVYYGQTAYTHNTILTAKGDILGTNGYTKRINAVQKLVPSDYLSILTDSLHRIWVRWGSQLYQLDGTTFAVLRKWSLPGEIA</sequence>
<dbReference type="RefSeq" id="WP_188089643.1">
    <property type="nucleotide sequence ID" value="NZ_JACVFC010000002.1"/>
</dbReference>
<accession>A0ABR7TU77</accession>
<comment type="caution">
    <text evidence="1">The sequence shown here is derived from an EMBL/GenBank/DDBJ whole genome shotgun (WGS) entry which is preliminary data.</text>
</comment>
<organism evidence="1 2">
    <name type="scientific">Chitinophaga qingshengii</name>
    <dbReference type="NCBI Taxonomy" id="1569794"/>
    <lineage>
        <taxon>Bacteria</taxon>
        <taxon>Pseudomonadati</taxon>
        <taxon>Bacteroidota</taxon>
        <taxon>Chitinophagia</taxon>
        <taxon>Chitinophagales</taxon>
        <taxon>Chitinophagaceae</taxon>
        <taxon>Chitinophaga</taxon>
    </lineage>
</organism>
<gene>
    <name evidence="1" type="ORF">ICL07_19245</name>
</gene>
<dbReference type="Proteomes" id="UP000659124">
    <property type="component" value="Unassembled WGS sequence"/>
</dbReference>
<keyword evidence="2" id="KW-1185">Reference proteome</keyword>
<dbReference type="EMBL" id="JACVFC010000002">
    <property type="protein sequence ID" value="MBC9932529.1"/>
    <property type="molecule type" value="Genomic_DNA"/>
</dbReference>
<name>A0ABR7TU77_9BACT</name>
<evidence type="ECO:0000313" key="1">
    <source>
        <dbReference type="EMBL" id="MBC9932529.1"/>
    </source>
</evidence>
<evidence type="ECO:0000313" key="2">
    <source>
        <dbReference type="Proteomes" id="UP000659124"/>
    </source>
</evidence>
<protein>
    <submittedName>
        <fullName evidence="1">Uncharacterized protein</fullName>
    </submittedName>
</protein>
<reference evidence="1 2" key="1">
    <citation type="submission" date="2020-09" db="EMBL/GenBank/DDBJ databases">
        <title>Genome sequences of type strains of Chitinophaga qingshengii and Chitinophaga varians.</title>
        <authorList>
            <person name="Kittiwongwattana C."/>
        </authorList>
    </citation>
    <scope>NUCLEOTIDE SEQUENCE [LARGE SCALE GENOMIC DNA]</scope>
    <source>
        <strain evidence="1 2">JCM 30026</strain>
    </source>
</reference>
<proteinExistence type="predicted"/>